<protein>
    <submittedName>
        <fullName evidence="2">Uncharacterized protein</fullName>
    </submittedName>
</protein>
<feature type="region of interest" description="Disordered" evidence="1">
    <location>
        <begin position="355"/>
        <end position="384"/>
    </location>
</feature>
<name>A0A1X0QN39_RHIZD</name>
<feature type="region of interest" description="Disordered" evidence="1">
    <location>
        <begin position="128"/>
        <end position="157"/>
    </location>
</feature>
<proteinExistence type="predicted"/>
<dbReference type="AlphaFoldDB" id="A0A1X0QN39"/>
<dbReference type="VEuPathDB" id="FungiDB:BCV72DRAFT_83485"/>
<dbReference type="EMBL" id="KV922173">
    <property type="protein sequence ID" value="ORE01166.1"/>
    <property type="molecule type" value="Genomic_DNA"/>
</dbReference>
<evidence type="ECO:0000313" key="2">
    <source>
        <dbReference type="EMBL" id="ORE01166.1"/>
    </source>
</evidence>
<gene>
    <name evidence="2" type="ORF">BCV72DRAFT_83485</name>
</gene>
<accession>A0A1X0QN39</accession>
<reference evidence="2" key="1">
    <citation type="journal article" date="2016" name="Proc. Natl. Acad. Sci. U.S.A.">
        <title>Lipid metabolic changes in an early divergent fungus govern the establishment of a mutualistic symbiosis with endobacteria.</title>
        <authorList>
            <person name="Lastovetsky O.A."/>
            <person name="Gaspar M.L."/>
            <person name="Mondo S.J."/>
            <person name="LaButti K.M."/>
            <person name="Sandor L."/>
            <person name="Grigoriev I.V."/>
            <person name="Henry S.A."/>
            <person name="Pawlowska T.E."/>
        </authorList>
    </citation>
    <scope>NUCLEOTIDE SEQUENCE [LARGE SCALE GENOMIC DNA]</scope>
    <source>
        <strain evidence="2">ATCC 52814</strain>
    </source>
</reference>
<organism evidence="2">
    <name type="scientific">Rhizopus microsporus var. microsporus</name>
    <dbReference type="NCBI Taxonomy" id="86635"/>
    <lineage>
        <taxon>Eukaryota</taxon>
        <taxon>Fungi</taxon>
        <taxon>Fungi incertae sedis</taxon>
        <taxon>Mucoromycota</taxon>
        <taxon>Mucoromycotina</taxon>
        <taxon>Mucoromycetes</taxon>
        <taxon>Mucorales</taxon>
        <taxon>Mucorineae</taxon>
        <taxon>Rhizopodaceae</taxon>
        <taxon>Rhizopus</taxon>
    </lineage>
</organism>
<sequence length="384" mass="43251">MENVDDSIRVSQVPPLGQTGSFLLMERLSLLSNSQFSIEQQQTEETNNIFLESSNSSLDISTKTFQQMNSCERKLSEEIDQLLEDDNDELLLLLPVLDKYESKSADCNRDQYSQTEKGRAVIDTKEAELSEETVESTPIYNPNDSDSQDTIPYSPTESIHGCDIIPQYVDLQPISENSTSETEHSLDELVPHSPSETSNLFGDFYHDHVSYPAYSSPVHPLSTGTHGCEMRDSQEISDDECFDILNSPLRDQANVQNLVKATSPKDNNDNLSTLSGDSFVAHLFDDEEDDDGFENNAEENTIESLAVVTDHSHDKVDHSISKKYKTTTTLRDYFIPPRENLIGKESAILPFATFGDEKKSNKTTESSEETKRWPRMGLPKRSIR</sequence>
<feature type="compositionally biased region" description="Polar residues" evidence="1">
    <location>
        <begin position="135"/>
        <end position="157"/>
    </location>
</feature>
<dbReference type="OrthoDB" id="10308936at2759"/>
<dbReference type="Proteomes" id="UP000242414">
    <property type="component" value="Unassembled WGS sequence"/>
</dbReference>
<evidence type="ECO:0000256" key="1">
    <source>
        <dbReference type="SAM" id="MobiDB-lite"/>
    </source>
</evidence>